<sequence length="1215" mass="135486">MRGGLFLFPLYVDPQDAAAADAREVVHPVASQPAAETEAVNPQRLATLIRSATTGSLGSANETTEIDADVLNSLPKWAQAVVQTGCFNAGAVHGLKPSPKNRLKRRLELQGEQESDQPRKRRSFGNDIGDARSIEDESGELQDCLDELNAEPDVDVEMEEGDVLPVFSTRAEIAADSVEKYAELLERLVENVTQRQQLENFERDNMDVFSSEEVKLLLQTMRTMEKNDWINNLEPDLLISLMSTFDAQIRVGLAVDVLGATLPKSEEGKLQPSKIDKRLVSNLLVMFVRPEWIGAEDILEFDKYFDVLAERVRDKGIKVRKSVCKIFKMALTSMQEQQRDADSEQELRRKSASMRCLVERIGDASEDQGVKNFIIDTFQEVWFGAELSSSRLSSPSSEFSDGGTLPPGWTTVTSEDRSDTAEVSSKFVSEDGIVANSVEEAWSSYRTPMVTPASVVKINDSKMDNSSEVVATIVEVIHGMPNLGWFAELLKRLLQERSSGTKKAAVRSTKSRSAEVAIAEDRSEKIIDRLVDCLMDLQEGTLLIGVSIKDGHEQFVACMTALSVFCEAKPELLARHLETIRVYLKEEDVKIQSLSVSMIDKILSVKRVSQSIALRLEDDLKLLVLRSPPSVVGPSVDCLATLATTQKTASVLLLRLLERFVLGIRPHKHIPSLSSLSEKDNYVLQRALFAAGKIVGSTDIDNITELVGQSKILQIGAITESLYELYKKFVRSPGNDTCSAKAVQGMGFLFPIRPRLFLRAQQDDLLKHILTSCPGKKTLQCLVSMKELLLSEEQRLENGTARCLMNRSKSREKQVQGDQEADASLIGNVMQAELDSILQLSLQKIPQIRKEAVACIGALLTQGLVNPLQCIRNLVALETDRVSDVRDAAFSQLLALHERFRSEVRTPLIEGIQDSYSFQLNVYGNATALGIDDNKKEYCLFGRLYTTCLKPTKSHESLLLKSLVNQFTDQGSVLKPLKAKSATDSSKTFASSLKYLCYLAQIISTLPYDMEDEPLYIIYSINRYVSLRLGPVLDDLKETFAMAGVAPEQLENEESDLSKINIDEYRPLASLPKSKLAGMQTNGRIAFALALMLRLKFALKRNYQLDNEKCATYKPSSGDPPVEARERSPKKLLLPSVDDLCQPDDPIELSWNLFMTAWFAARKDQKQLDIHLQVQEKPKASPKRRRRSRKVVAPKQQHSSENDSNEDDEFVEGFA</sequence>
<dbReference type="GO" id="GO:0140588">
    <property type="term" value="P:chromatin looping"/>
    <property type="evidence" value="ECO:0007669"/>
    <property type="project" value="InterPro"/>
</dbReference>
<dbReference type="InterPro" id="IPR033031">
    <property type="entry name" value="Scc2/Nipped-B"/>
</dbReference>
<dbReference type="InterPro" id="IPR016024">
    <property type="entry name" value="ARM-type_fold"/>
</dbReference>
<feature type="domain" description="Sister chromatid cohesion C-terminal" evidence="3">
    <location>
        <begin position="828"/>
        <end position="1023"/>
    </location>
</feature>
<comment type="subcellular location">
    <subcellularLocation>
        <location evidence="1">Nucleus</location>
    </subcellularLocation>
</comment>
<evidence type="ECO:0000259" key="3">
    <source>
        <dbReference type="Pfam" id="PF12830"/>
    </source>
</evidence>
<name>A0A6A4FY05_9STRA</name>
<protein>
    <recommendedName>
        <fullName evidence="1">Sister chromatid cohesion protein</fullName>
    </recommendedName>
</protein>
<dbReference type="GO" id="GO:0034087">
    <property type="term" value="P:establishment of mitotic sister chromatid cohesion"/>
    <property type="evidence" value="ECO:0007669"/>
    <property type="project" value="TreeGrafter"/>
</dbReference>
<evidence type="ECO:0000256" key="1">
    <source>
        <dbReference type="RuleBase" id="RU364107"/>
    </source>
</evidence>
<accession>A0A6A4FY05</accession>
<gene>
    <name evidence="4" type="ORF">PR003_g2563</name>
</gene>
<comment type="similarity">
    <text evidence="1">Belongs to the SCC2/Nipped-B family.</text>
</comment>
<dbReference type="GO" id="GO:0061775">
    <property type="term" value="F:cohesin loader activity"/>
    <property type="evidence" value="ECO:0007669"/>
    <property type="project" value="InterPro"/>
</dbReference>
<feature type="region of interest" description="Disordered" evidence="2">
    <location>
        <begin position="394"/>
        <end position="416"/>
    </location>
</feature>
<dbReference type="InterPro" id="IPR024986">
    <property type="entry name" value="Nipped-B_C"/>
</dbReference>
<keyword evidence="5" id="KW-1185">Reference proteome</keyword>
<dbReference type="AlphaFoldDB" id="A0A6A4FY05"/>
<feature type="region of interest" description="Disordered" evidence="2">
    <location>
        <begin position="109"/>
        <end position="139"/>
    </location>
</feature>
<evidence type="ECO:0000313" key="5">
    <source>
        <dbReference type="Proteomes" id="UP000434957"/>
    </source>
</evidence>
<feature type="compositionally biased region" description="Basic residues" evidence="2">
    <location>
        <begin position="1180"/>
        <end position="1192"/>
    </location>
</feature>
<dbReference type="PANTHER" id="PTHR21704">
    <property type="entry name" value="NIPPED-B-LIKE PROTEIN DELANGIN SCC2-RELATED"/>
    <property type="match status" value="1"/>
</dbReference>
<dbReference type="InterPro" id="IPR011989">
    <property type="entry name" value="ARM-like"/>
</dbReference>
<keyword evidence="1" id="KW-0539">Nucleus</keyword>
<dbReference type="EMBL" id="QXFT01000081">
    <property type="protein sequence ID" value="KAE9356009.1"/>
    <property type="molecule type" value="Genomic_DNA"/>
</dbReference>
<proteinExistence type="inferred from homology"/>
<dbReference type="PANTHER" id="PTHR21704:SF18">
    <property type="entry name" value="NIPPED-B-LIKE PROTEIN"/>
    <property type="match status" value="1"/>
</dbReference>
<organism evidence="4 5">
    <name type="scientific">Phytophthora rubi</name>
    <dbReference type="NCBI Taxonomy" id="129364"/>
    <lineage>
        <taxon>Eukaryota</taxon>
        <taxon>Sar</taxon>
        <taxon>Stramenopiles</taxon>
        <taxon>Oomycota</taxon>
        <taxon>Peronosporomycetes</taxon>
        <taxon>Peronosporales</taxon>
        <taxon>Peronosporaceae</taxon>
        <taxon>Phytophthora</taxon>
    </lineage>
</organism>
<dbReference type="GO" id="GO:1990414">
    <property type="term" value="P:replication-born double-strand break repair via sister chromatid exchange"/>
    <property type="evidence" value="ECO:0007669"/>
    <property type="project" value="TreeGrafter"/>
</dbReference>
<reference evidence="4 5" key="1">
    <citation type="submission" date="2018-08" db="EMBL/GenBank/DDBJ databases">
        <title>Genomic investigation of the strawberry pathogen Phytophthora fragariae indicates pathogenicity is determined by transcriptional variation in three key races.</title>
        <authorList>
            <person name="Adams T.M."/>
            <person name="Armitage A.D."/>
            <person name="Sobczyk M.K."/>
            <person name="Bates H.J."/>
            <person name="Dunwell J.M."/>
            <person name="Nellist C.F."/>
            <person name="Harrison R.J."/>
        </authorList>
    </citation>
    <scope>NUCLEOTIDE SEQUENCE [LARGE SCALE GENOMIC DNA]</scope>
    <source>
        <strain evidence="4 5">SCRP333</strain>
    </source>
</reference>
<comment type="caution">
    <text evidence="4">The sequence shown here is derived from an EMBL/GenBank/DDBJ whole genome shotgun (WGS) entry which is preliminary data.</text>
</comment>
<keyword evidence="1" id="KW-0131">Cell cycle</keyword>
<dbReference type="Pfam" id="PF12830">
    <property type="entry name" value="Nipped-B_C"/>
    <property type="match status" value="1"/>
</dbReference>
<dbReference type="GO" id="GO:0003682">
    <property type="term" value="F:chromatin binding"/>
    <property type="evidence" value="ECO:0007669"/>
    <property type="project" value="TreeGrafter"/>
</dbReference>
<evidence type="ECO:0000313" key="4">
    <source>
        <dbReference type="EMBL" id="KAE9356009.1"/>
    </source>
</evidence>
<feature type="region of interest" description="Disordered" evidence="2">
    <location>
        <begin position="1173"/>
        <end position="1215"/>
    </location>
</feature>
<keyword evidence="1" id="KW-0677">Repeat</keyword>
<dbReference type="GO" id="GO:0090694">
    <property type="term" value="C:Scc2-Scc4 cohesin loading complex"/>
    <property type="evidence" value="ECO:0007669"/>
    <property type="project" value="TreeGrafter"/>
</dbReference>
<dbReference type="Gene3D" id="1.25.10.10">
    <property type="entry name" value="Leucine-rich Repeat Variant"/>
    <property type="match status" value="1"/>
</dbReference>
<dbReference type="GO" id="GO:0071169">
    <property type="term" value="P:establishment of protein localization to chromatin"/>
    <property type="evidence" value="ECO:0007669"/>
    <property type="project" value="TreeGrafter"/>
</dbReference>
<dbReference type="GO" id="GO:0010468">
    <property type="term" value="P:regulation of gene expression"/>
    <property type="evidence" value="ECO:0007669"/>
    <property type="project" value="InterPro"/>
</dbReference>
<dbReference type="SUPFAM" id="SSF48371">
    <property type="entry name" value="ARM repeat"/>
    <property type="match status" value="1"/>
</dbReference>
<feature type="compositionally biased region" description="Acidic residues" evidence="2">
    <location>
        <begin position="1203"/>
        <end position="1215"/>
    </location>
</feature>
<dbReference type="Proteomes" id="UP000434957">
    <property type="component" value="Unassembled WGS sequence"/>
</dbReference>
<evidence type="ECO:0000256" key="2">
    <source>
        <dbReference type="SAM" id="MobiDB-lite"/>
    </source>
</evidence>